<dbReference type="PANTHER" id="PTHR10030">
    <property type="entry name" value="ALPHA-L-FUCOSIDASE"/>
    <property type="match status" value="1"/>
</dbReference>
<evidence type="ECO:0000256" key="2">
    <source>
        <dbReference type="ARBA" id="ARBA00012662"/>
    </source>
</evidence>
<dbReference type="EMBL" id="OKRB01000098">
    <property type="protein sequence ID" value="SPE23662.1"/>
    <property type="molecule type" value="Genomic_DNA"/>
</dbReference>
<dbReference type="GO" id="GO:0006004">
    <property type="term" value="P:fucose metabolic process"/>
    <property type="evidence" value="ECO:0007669"/>
    <property type="project" value="TreeGrafter"/>
</dbReference>
<evidence type="ECO:0000256" key="5">
    <source>
        <dbReference type="ARBA" id="ARBA00023295"/>
    </source>
</evidence>
<feature type="domain" description="Alpha-L-fucosidase C-terminal" evidence="8">
    <location>
        <begin position="520"/>
        <end position="601"/>
    </location>
</feature>
<dbReference type="InterPro" id="IPR017853">
    <property type="entry name" value="GH"/>
</dbReference>
<evidence type="ECO:0000256" key="1">
    <source>
        <dbReference type="ARBA" id="ARBA00007951"/>
    </source>
</evidence>
<feature type="signal peptide" evidence="6">
    <location>
        <begin position="1"/>
        <end position="23"/>
    </location>
</feature>
<dbReference type="Gene3D" id="3.20.20.80">
    <property type="entry name" value="Glycosidases"/>
    <property type="match status" value="1"/>
</dbReference>
<evidence type="ECO:0000313" key="10">
    <source>
        <dbReference type="Proteomes" id="UP000239735"/>
    </source>
</evidence>
<dbReference type="Pfam" id="PF01120">
    <property type="entry name" value="Alpha_L_fucos"/>
    <property type="match status" value="1"/>
</dbReference>
<proteinExistence type="inferred from homology"/>
<gene>
    <name evidence="9" type="ORF">SBA5_400074</name>
</gene>
<keyword evidence="3 6" id="KW-0732">Signal</keyword>
<evidence type="ECO:0000256" key="4">
    <source>
        <dbReference type="ARBA" id="ARBA00022801"/>
    </source>
</evidence>
<keyword evidence="5" id="KW-0326">Glycosidase</keyword>
<organism evidence="9 10">
    <name type="scientific">Candidatus Sulfuritelmatomonas gaucii</name>
    <dbReference type="NCBI Taxonomy" id="2043161"/>
    <lineage>
        <taxon>Bacteria</taxon>
        <taxon>Pseudomonadati</taxon>
        <taxon>Acidobacteriota</taxon>
        <taxon>Terriglobia</taxon>
        <taxon>Terriglobales</taxon>
        <taxon>Acidobacteriaceae</taxon>
        <taxon>Candidatus Sulfuritelmatomonas</taxon>
    </lineage>
</organism>
<feature type="domain" description="Glycoside hydrolase family 29 N-terminal" evidence="7">
    <location>
        <begin position="113"/>
        <end position="486"/>
    </location>
</feature>
<dbReference type="Proteomes" id="UP000239735">
    <property type="component" value="Unassembled WGS sequence"/>
</dbReference>
<accession>A0A2N9LK94</accession>
<dbReference type="PANTHER" id="PTHR10030:SF37">
    <property type="entry name" value="ALPHA-L-FUCOSIDASE-RELATED"/>
    <property type="match status" value="1"/>
</dbReference>
<dbReference type="InterPro" id="IPR031919">
    <property type="entry name" value="Fucosidase_C"/>
</dbReference>
<name>A0A2N9LK94_9BACT</name>
<dbReference type="GO" id="GO:0016139">
    <property type="term" value="P:glycoside catabolic process"/>
    <property type="evidence" value="ECO:0007669"/>
    <property type="project" value="TreeGrafter"/>
</dbReference>
<evidence type="ECO:0000259" key="8">
    <source>
        <dbReference type="Pfam" id="PF16757"/>
    </source>
</evidence>
<reference evidence="10" key="1">
    <citation type="submission" date="2018-02" db="EMBL/GenBank/DDBJ databases">
        <authorList>
            <person name="Hausmann B."/>
        </authorList>
    </citation>
    <scope>NUCLEOTIDE SEQUENCE [LARGE SCALE GENOMIC DNA]</scope>
    <source>
        <strain evidence="10">Peat soil MAG SbA5</strain>
    </source>
</reference>
<feature type="chain" id="PRO_5014983825" description="alpha-L-fucosidase" evidence="6">
    <location>
        <begin position="24"/>
        <end position="605"/>
    </location>
</feature>
<dbReference type="EC" id="3.2.1.51" evidence="2"/>
<evidence type="ECO:0000256" key="6">
    <source>
        <dbReference type="SAM" id="SignalP"/>
    </source>
</evidence>
<sequence length="605" mass="67124">MQRREFCKLIAATAAANAIPATAQSGAPGTPDTPAQTLTGFNSLRQSYDEFCATPQAARIFYALDDGKIIEQKLDEASWKPTAWGSPPELPIPGGSWDGVPMNAPVSGLEGDGPYKPTWDSLLRYEAPEWYRDAKFGIWAHWSPQCVPEDGDWYARKMYIENDPQYKFHLEHYGPPSRFGYKDLCAQWTLLNWDPDALIQRYKDAGARLFITLANHHDGFDAWNSKHQPWNAAAIGPHRDVVGTWAAAARKQGLRLGVTVHQARNWWWFQTSHDADKTGPLAGVPYDGRMTAADGKGEWWQGLDPQRLYGVRHPFDALPDPSYVKNFYDRTRDLIDQHDPDLLYFDNPLFPLGWGGMNIGAYFYNHNLVTHGGRLEGVINIKNVPDRLAKSVVADYERGLTSGIVPYAWQSETCIGEWHYQRGLYEKPGEFGGYLPPRDVLHWLVDTVSKNGTFILNIPGMPDGTIDSKEIAVLDQIAAWMKINGEAIYETRPWKVYGEGPNAVEAGSFKGKSISSLGPKDIRFTRNKAGTVIFAIFLGWPEGEAAITSLGSAAGTQPGKIEHVALVGTDAPVKWKQTPEALRVTLPAQPGPASQYGASLKISLG</sequence>
<dbReference type="GO" id="GO:0005764">
    <property type="term" value="C:lysosome"/>
    <property type="evidence" value="ECO:0007669"/>
    <property type="project" value="TreeGrafter"/>
</dbReference>
<evidence type="ECO:0000256" key="3">
    <source>
        <dbReference type="ARBA" id="ARBA00022729"/>
    </source>
</evidence>
<comment type="similarity">
    <text evidence="1">Belongs to the glycosyl hydrolase 29 family.</text>
</comment>
<dbReference type="Gene3D" id="2.60.40.1180">
    <property type="entry name" value="Golgi alpha-mannosidase II"/>
    <property type="match status" value="1"/>
</dbReference>
<dbReference type="SUPFAM" id="SSF51445">
    <property type="entry name" value="(Trans)glycosidases"/>
    <property type="match status" value="1"/>
</dbReference>
<dbReference type="OrthoDB" id="107551at2"/>
<evidence type="ECO:0000259" key="7">
    <source>
        <dbReference type="Pfam" id="PF01120"/>
    </source>
</evidence>
<dbReference type="InterPro" id="IPR000933">
    <property type="entry name" value="Glyco_hydro_29"/>
</dbReference>
<keyword evidence="4" id="KW-0378">Hydrolase</keyword>
<dbReference type="SMART" id="SM00812">
    <property type="entry name" value="Alpha_L_fucos"/>
    <property type="match status" value="1"/>
</dbReference>
<dbReference type="InterPro" id="IPR057739">
    <property type="entry name" value="Glyco_hydro_29_N"/>
</dbReference>
<evidence type="ECO:0000313" key="9">
    <source>
        <dbReference type="EMBL" id="SPE23662.1"/>
    </source>
</evidence>
<dbReference type="Pfam" id="PF16757">
    <property type="entry name" value="Fucosidase_C"/>
    <property type="match status" value="1"/>
</dbReference>
<dbReference type="InterPro" id="IPR013780">
    <property type="entry name" value="Glyco_hydro_b"/>
</dbReference>
<protein>
    <recommendedName>
        <fullName evidence="2">alpha-L-fucosidase</fullName>
        <ecNumber evidence="2">3.2.1.51</ecNumber>
    </recommendedName>
</protein>
<dbReference type="AlphaFoldDB" id="A0A2N9LK94"/>
<dbReference type="GO" id="GO:0004560">
    <property type="term" value="F:alpha-L-fucosidase activity"/>
    <property type="evidence" value="ECO:0007669"/>
    <property type="project" value="InterPro"/>
</dbReference>